<accession>A0A199VS79</accession>
<feature type="domain" description="NADPH oxidase Respiratory burst" evidence="2">
    <location>
        <begin position="109"/>
        <end position="217"/>
    </location>
</feature>
<dbReference type="Pfam" id="PF08414">
    <property type="entry name" value="NADPH_Ox"/>
    <property type="match status" value="1"/>
</dbReference>
<dbReference type="GO" id="GO:0004601">
    <property type="term" value="F:peroxidase activity"/>
    <property type="evidence" value="ECO:0007669"/>
    <property type="project" value="InterPro"/>
</dbReference>
<evidence type="ECO:0000313" key="4">
    <source>
        <dbReference type="Proteomes" id="UP000092600"/>
    </source>
</evidence>
<feature type="compositionally biased region" description="Low complexity" evidence="1">
    <location>
        <begin position="22"/>
        <end position="31"/>
    </location>
</feature>
<evidence type="ECO:0000259" key="2">
    <source>
        <dbReference type="Pfam" id="PF08414"/>
    </source>
</evidence>
<feature type="region of interest" description="Disordered" evidence="1">
    <location>
        <begin position="1"/>
        <end position="37"/>
    </location>
</feature>
<dbReference type="AlphaFoldDB" id="A0A199VS79"/>
<proteinExistence type="predicted"/>
<organism evidence="3 4">
    <name type="scientific">Ananas comosus</name>
    <name type="common">Pineapple</name>
    <name type="synonym">Ananas ananas</name>
    <dbReference type="NCBI Taxonomy" id="4615"/>
    <lineage>
        <taxon>Eukaryota</taxon>
        <taxon>Viridiplantae</taxon>
        <taxon>Streptophyta</taxon>
        <taxon>Embryophyta</taxon>
        <taxon>Tracheophyta</taxon>
        <taxon>Spermatophyta</taxon>
        <taxon>Magnoliopsida</taxon>
        <taxon>Liliopsida</taxon>
        <taxon>Poales</taxon>
        <taxon>Bromeliaceae</taxon>
        <taxon>Bromelioideae</taxon>
        <taxon>Ananas</taxon>
    </lineage>
</organism>
<comment type="caution">
    <text evidence="3">The sequence shown here is derived from an EMBL/GenBank/DDBJ whole genome shotgun (WGS) entry which is preliminary data.</text>
</comment>
<dbReference type="EMBL" id="LSRQ01000998">
    <property type="protein sequence ID" value="OAY79858.1"/>
    <property type="molecule type" value="Genomic_DNA"/>
</dbReference>
<evidence type="ECO:0000256" key="1">
    <source>
        <dbReference type="SAM" id="MobiDB-lite"/>
    </source>
</evidence>
<gene>
    <name evidence="3" type="ORF">ACMD2_13745</name>
</gene>
<dbReference type="Gene3D" id="1.10.238.10">
    <property type="entry name" value="EF-hand"/>
    <property type="match status" value="1"/>
</dbReference>
<sequence length="235" mass="25211">MAEFGGGSNAAAADVNLRSRSRSSGSSSRRSVQFKEELEEEVVEITLDVADDGSATLLDVGTPAATGAAAGDGGSAAPLGRSVSSLLRQASRGLRRMASAKTPPPPKSLYRSPTSAMRALDGLRFVTSNVGATEGWPAVERRFDQLAVDGVLLRSRFGQCIGDYSSIATTEWMVGSEDFAIQVFDALARKRGITKAVLTKGELKEFWEQLSDQGFDSRLRTFFDMYGFLILPKSD</sequence>
<reference evidence="3 4" key="1">
    <citation type="journal article" date="2016" name="DNA Res.">
        <title>The draft genome of MD-2 pineapple using hybrid error correction of long reads.</title>
        <authorList>
            <person name="Redwan R.M."/>
            <person name="Saidin A."/>
            <person name="Kumar S.V."/>
        </authorList>
    </citation>
    <scope>NUCLEOTIDE SEQUENCE [LARGE SCALE GENOMIC DNA]</scope>
    <source>
        <strain evidence="4">cv. MD2</strain>
        <tissue evidence="3">Leaf</tissue>
    </source>
</reference>
<protein>
    <submittedName>
        <fullName evidence="3">Respiratory burst oxidase</fullName>
    </submittedName>
</protein>
<dbReference type="InterPro" id="IPR013623">
    <property type="entry name" value="NADPH_Ox"/>
</dbReference>
<dbReference type="STRING" id="4615.A0A199VS79"/>
<name>A0A199VS79_ANACO</name>
<evidence type="ECO:0000313" key="3">
    <source>
        <dbReference type="EMBL" id="OAY79858.1"/>
    </source>
</evidence>
<dbReference type="GO" id="GO:0050664">
    <property type="term" value="F:oxidoreductase activity, acting on NAD(P)H, oxygen as acceptor"/>
    <property type="evidence" value="ECO:0007669"/>
    <property type="project" value="InterPro"/>
</dbReference>
<dbReference type="Proteomes" id="UP000092600">
    <property type="component" value="Unassembled WGS sequence"/>
</dbReference>